<dbReference type="InterPro" id="IPR037523">
    <property type="entry name" value="VOC_core"/>
</dbReference>
<evidence type="ECO:0000313" key="3">
    <source>
        <dbReference type="Proteomes" id="UP001162734"/>
    </source>
</evidence>
<gene>
    <name evidence="2" type="ORF">AMPC_24050</name>
</gene>
<dbReference type="PROSITE" id="PS51819">
    <property type="entry name" value="VOC"/>
    <property type="match status" value="1"/>
</dbReference>
<sequence>MPAPPTLGLRHVALRFADLPAAEAFFVDVLGYEVEWRPDPQNVYLRRAGDNVALHRMDRPASPSEAAAGLLDHVGLLVGRPADVDAWADWLAARGARLLAGPRTHRDGARSLYVSGPEGLVVQVIHHPPIAPP</sequence>
<evidence type="ECO:0000313" key="2">
    <source>
        <dbReference type="EMBL" id="BDG09292.1"/>
    </source>
</evidence>
<dbReference type="Proteomes" id="UP001162734">
    <property type="component" value="Chromosome"/>
</dbReference>
<feature type="domain" description="VOC" evidence="1">
    <location>
        <begin position="8"/>
        <end position="127"/>
    </location>
</feature>
<dbReference type="SUPFAM" id="SSF54593">
    <property type="entry name" value="Glyoxalase/Bleomycin resistance protein/Dihydroxybiphenyl dioxygenase"/>
    <property type="match status" value="1"/>
</dbReference>
<dbReference type="EMBL" id="AP025592">
    <property type="protein sequence ID" value="BDG09292.1"/>
    <property type="molecule type" value="Genomic_DNA"/>
</dbReference>
<reference evidence="3" key="1">
    <citation type="journal article" date="2022" name="Int. J. Syst. Evol. Microbiol.">
        <title>Anaeromyxobacter oryzae sp. nov., Anaeromyxobacter diazotrophicus sp. nov. and Anaeromyxobacter paludicola sp. nov., isolated from paddy soils.</title>
        <authorList>
            <person name="Itoh H."/>
            <person name="Xu Z."/>
            <person name="Mise K."/>
            <person name="Masuda Y."/>
            <person name="Ushijima N."/>
            <person name="Hayakawa C."/>
            <person name="Shiratori Y."/>
            <person name="Senoo K."/>
        </authorList>
    </citation>
    <scope>NUCLEOTIDE SEQUENCE [LARGE SCALE GENOMIC DNA]</scope>
    <source>
        <strain evidence="3">Red630</strain>
    </source>
</reference>
<protein>
    <submittedName>
        <fullName evidence="2">Ring-cleaving dioxygenase</fullName>
    </submittedName>
</protein>
<dbReference type="GO" id="GO:0051213">
    <property type="term" value="F:dioxygenase activity"/>
    <property type="evidence" value="ECO:0007669"/>
    <property type="project" value="UniProtKB-KW"/>
</dbReference>
<dbReference type="Gene3D" id="3.10.180.10">
    <property type="entry name" value="2,3-Dihydroxybiphenyl 1,2-Dioxygenase, domain 1"/>
    <property type="match status" value="1"/>
</dbReference>
<keyword evidence="3" id="KW-1185">Reference proteome</keyword>
<dbReference type="Pfam" id="PF00903">
    <property type="entry name" value="Glyoxalase"/>
    <property type="match status" value="1"/>
</dbReference>
<accession>A0ABN6NBG0</accession>
<proteinExistence type="predicted"/>
<evidence type="ECO:0000259" key="1">
    <source>
        <dbReference type="PROSITE" id="PS51819"/>
    </source>
</evidence>
<keyword evidence="2" id="KW-0560">Oxidoreductase</keyword>
<dbReference type="RefSeq" id="WP_248341315.1">
    <property type="nucleotide sequence ID" value="NZ_AP025592.1"/>
</dbReference>
<name>A0ABN6NBG0_9BACT</name>
<dbReference type="InterPro" id="IPR029068">
    <property type="entry name" value="Glyas_Bleomycin-R_OHBP_Dase"/>
</dbReference>
<dbReference type="InterPro" id="IPR004360">
    <property type="entry name" value="Glyas_Fos-R_dOase_dom"/>
</dbReference>
<dbReference type="CDD" id="cd06587">
    <property type="entry name" value="VOC"/>
    <property type="match status" value="1"/>
</dbReference>
<keyword evidence="2" id="KW-0223">Dioxygenase</keyword>
<organism evidence="2 3">
    <name type="scientific">Anaeromyxobacter paludicola</name>
    <dbReference type="NCBI Taxonomy" id="2918171"/>
    <lineage>
        <taxon>Bacteria</taxon>
        <taxon>Pseudomonadati</taxon>
        <taxon>Myxococcota</taxon>
        <taxon>Myxococcia</taxon>
        <taxon>Myxococcales</taxon>
        <taxon>Cystobacterineae</taxon>
        <taxon>Anaeromyxobacteraceae</taxon>
        <taxon>Anaeromyxobacter</taxon>
    </lineage>
</organism>